<dbReference type="Proteomes" id="UP000789375">
    <property type="component" value="Unassembled WGS sequence"/>
</dbReference>
<evidence type="ECO:0000313" key="2">
    <source>
        <dbReference type="Proteomes" id="UP000789375"/>
    </source>
</evidence>
<sequence length="68" mass="8113">MITLWARALYKLISNIPKDTLLLHKELEVLLEDHNINEDISENKDDDNDDEINIDKEQERDYILSFLK</sequence>
<name>A0A9N9GU89_FUNMO</name>
<accession>A0A9N9GU89</accession>
<organism evidence="1 2">
    <name type="scientific">Funneliformis mosseae</name>
    <name type="common">Endomycorrhizal fungus</name>
    <name type="synonym">Glomus mosseae</name>
    <dbReference type="NCBI Taxonomy" id="27381"/>
    <lineage>
        <taxon>Eukaryota</taxon>
        <taxon>Fungi</taxon>
        <taxon>Fungi incertae sedis</taxon>
        <taxon>Mucoromycota</taxon>
        <taxon>Glomeromycotina</taxon>
        <taxon>Glomeromycetes</taxon>
        <taxon>Glomerales</taxon>
        <taxon>Glomeraceae</taxon>
        <taxon>Funneliformis</taxon>
    </lineage>
</organism>
<evidence type="ECO:0000313" key="1">
    <source>
        <dbReference type="EMBL" id="CAG8626876.1"/>
    </source>
</evidence>
<reference evidence="1" key="1">
    <citation type="submission" date="2021-06" db="EMBL/GenBank/DDBJ databases">
        <authorList>
            <person name="Kallberg Y."/>
            <person name="Tangrot J."/>
            <person name="Rosling A."/>
        </authorList>
    </citation>
    <scope>NUCLEOTIDE SEQUENCE</scope>
    <source>
        <strain evidence="1">87-6 pot B 2015</strain>
    </source>
</reference>
<dbReference type="AlphaFoldDB" id="A0A9N9GU89"/>
<gene>
    <name evidence="1" type="ORF">FMOSSE_LOCUS10284</name>
</gene>
<proteinExistence type="predicted"/>
<comment type="caution">
    <text evidence="1">The sequence shown here is derived from an EMBL/GenBank/DDBJ whole genome shotgun (WGS) entry which is preliminary data.</text>
</comment>
<dbReference type="EMBL" id="CAJVPP010003328">
    <property type="protein sequence ID" value="CAG8626876.1"/>
    <property type="molecule type" value="Genomic_DNA"/>
</dbReference>
<keyword evidence="2" id="KW-1185">Reference proteome</keyword>
<protein>
    <submittedName>
        <fullName evidence="1">1871_t:CDS:1</fullName>
    </submittedName>
</protein>